<keyword evidence="2" id="KW-1185">Reference proteome</keyword>
<proteinExistence type="predicted"/>
<dbReference type="EMBL" id="BMAT01007160">
    <property type="protein sequence ID" value="GFR58630.1"/>
    <property type="molecule type" value="Genomic_DNA"/>
</dbReference>
<reference evidence="1 2" key="1">
    <citation type="journal article" date="2021" name="Elife">
        <title>Chloroplast acquisition without the gene transfer in kleptoplastic sea slugs, Plakobranchus ocellatus.</title>
        <authorList>
            <person name="Maeda T."/>
            <person name="Takahashi S."/>
            <person name="Yoshida T."/>
            <person name="Shimamura S."/>
            <person name="Takaki Y."/>
            <person name="Nagai Y."/>
            <person name="Toyoda A."/>
            <person name="Suzuki Y."/>
            <person name="Arimoto A."/>
            <person name="Ishii H."/>
            <person name="Satoh N."/>
            <person name="Nishiyama T."/>
            <person name="Hasebe M."/>
            <person name="Maruyama T."/>
            <person name="Minagawa J."/>
            <person name="Obokata J."/>
            <person name="Shigenobu S."/>
        </authorList>
    </citation>
    <scope>NUCLEOTIDE SEQUENCE [LARGE SCALE GENOMIC DNA]</scope>
</reference>
<sequence>MFIEVNNMRKLTPGTLRPDVRCQSLRTVPYYLTKEGKIYTMNLYRPEKQYIEISTITGVAVHRFNMKSKQHMGQAGWDVQGISWFQDFVRSG</sequence>
<comment type="caution">
    <text evidence="1">The sequence shown here is derived from an EMBL/GenBank/DDBJ whole genome shotgun (WGS) entry which is preliminary data.</text>
</comment>
<dbReference type="Proteomes" id="UP000762676">
    <property type="component" value="Unassembled WGS sequence"/>
</dbReference>
<protein>
    <submittedName>
        <fullName evidence="1">Uncharacterized protein</fullName>
    </submittedName>
</protein>
<organism evidence="1 2">
    <name type="scientific">Elysia marginata</name>
    <dbReference type="NCBI Taxonomy" id="1093978"/>
    <lineage>
        <taxon>Eukaryota</taxon>
        <taxon>Metazoa</taxon>
        <taxon>Spiralia</taxon>
        <taxon>Lophotrochozoa</taxon>
        <taxon>Mollusca</taxon>
        <taxon>Gastropoda</taxon>
        <taxon>Heterobranchia</taxon>
        <taxon>Euthyneura</taxon>
        <taxon>Panpulmonata</taxon>
        <taxon>Sacoglossa</taxon>
        <taxon>Placobranchoidea</taxon>
        <taxon>Plakobranchidae</taxon>
        <taxon>Elysia</taxon>
    </lineage>
</organism>
<evidence type="ECO:0000313" key="1">
    <source>
        <dbReference type="EMBL" id="GFR58630.1"/>
    </source>
</evidence>
<accession>A0AAV4ED71</accession>
<gene>
    <name evidence="1" type="ORF">ElyMa_003484800</name>
</gene>
<name>A0AAV4ED71_9GAST</name>
<evidence type="ECO:0000313" key="2">
    <source>
        <dbReference type="Proteomes" id="UP000762676"/>
    </source>
</evidence>
<dbReference type="AlphaFoldDB" id="A0AAV4ED71"/>